<accession>A0A9D3SCC7</accession>
<proteinExistence type="predicted"/>
<dbReference type="Proteomes" id="UP000824219">
    <property type="component" value="Linkage Group LG21"/>
</dbReference>
<dbReference type="AlphaFoldDB" id="A0A9D3SCC7"/>
<reference evidence="1 2" key="1">
    <citation type="submission" date="2021-06" db="EMBL/GenBank/DDBJ databases">
        <title>Chromosome-level genome assembly of the red-tail catfish (Hemibagrus wyckioides).</title>
        <authorList>
            <person name="Shao F."/>
        </authorList>
    </citation>
    <scope>NUCLEOTIDE SEQUENCE [LARGE SCALE GENOMIC DNA]</scope>
    <source>
        <strain evidence="1">EC202008001</strain>
        <tissue evidence="1">Blood</tissue>
    </source>
</reference>
<comment type="caution">
    <text evidence="1">The sequence shown here is derived from an EMBL/GenBank/DDBJ whole genome shotgun (WGS) entry which is preliminary data.</text>
</comment>
<gene>
    <name evidence="1" type="ORF">KOW79_017336</name>
</gene>
<keyword evidence="2" id="KW-1185">Reference proteome</keyword>
<evidence type="ECO:0000313" key="1">
    <source>
        <dbReference type="EMBL" id="KAG7318862.1"/>
    </source>
</evidence>
<dbReference type="EMBL" id="JAHKSW010000021">
    <property type="protein sequence ID" value="KAG7318862.1"/>
    <property type="molecule type" value="Genomic_DNA"/>
</dbReference>
<sequence>MTCFTAFPRWQTTLHPRDEPWLMRADQEFLRSVHARSSQVRDASRGSPECMCEREEVLRSSGFWHPTADRAYAWCRLDAGQNPIEKISATGAVLKATTELSVINCLVVSTFSQPLFPQISDVAKL</sequence>
<organism evidence="1 2">
    <name type="scientific">Hemibagrus wyckioides</name>
    <dbReference type="NCBI Taxonomy" id="337641"/>
    <lineage>
        <taxon>Eukaryota</taxon>
        <taxon>Metazoa</taxon>
        <taxon>Chordata</taxon>
        <taxon>Craniata</taxon>
        <taxon>Vertebrata</taxon>
        <taxon>Euteleostomi</taxon>
        <taxon>Actinopterygii</taxon>
        <taxon>Neopterygii</taxon>
        <taxon>Teleostei</taxon>
        <taxon>Ostariophysi</taxon>
        <taxon>Siluriformes</taxon>
        <taxon>Bagridae</taxon>
        <taxon>Hemibagrus</taxon>
    </lineage>
</organism>
<protein>
    <submittedName>
        <fullName evidence="1">Uncharacterized protein</fullName>
    </submittedName>
</protein>
<evidence type="ECO:0000313" key="2">
    <source>
        <dbReference type="Proteomes" id="UP000824219"/>
    </source>
</evidence>
<name>A0A9D3SCC7_9TELE</name>